<name>A0A080MB21_9PROT</name>
<organism evidence="1 2">
    <name type="scientific">Candidatus Accumulibacter phosphatis</name>
    <dbReference type="NCBI Taxonomy" id="327160"/>
    <lineage>
        <taxon>Bacteria</taxon>
        <taxon>Pseudomonadati</taxon>
        <taxon>Pseudomonadota</taxon>
        <taxon>Betaproteobacteria</taxon>
        <taxon>Candidatus Accumulibacter</taxon>
    </lineage>
</organism>
<comment type="caution">
    <text evidence="1">The sequence shown here is derived from an EMBL/GenBank/DDBJ whole genome shotgun (WGS) entry which is preliminary data.</text>
</comment>
<evidence type="ECO:0000313" key="2">
    <source>
        <dbReference type="Proteomes" id="UP000020077"/>
    </source>
</evidence>
<dbReference type="AlphaFoldDB" id="A0A080MB21"/>
<sequence>MQITHPHLVFVEVVGEIFGHALGQRGDQHPLCLCDAQSDLRQQVVDLGRGGANDEYRVDQPGRTDELLDNLSLMCRFVVGRGGRNEDRLPHQGFELGELQRPVVECRRQTESVIDEVLLARAVALVHAADLRNRDMGLVDEHQRIGSQIVDQGGRGFTGLASREMPGIVLDPLAETDLIEHFEVETGALLDALRLDQAIFGVEESNPLKEFALDRLDRPQHRFARGDVVRRWENREAQQPGLQMTGQGVEKLQAFDLVVEQRDPDRLFGVFSGEYVDGVAANAKGAAVKVGLIALVLHVGKAFDQLALTDAIADAHDQDHLAVLVAVTEAINARDGGNDHAITAFEQALGGGQAHLLDVLVDRRILFDEQVACRNISLGLVVVVIGNKILDRVVGKELAEFGIELCSERLVGCQHQRRTAGSRDDVGHGVGLARAGDAEQGLEREPILQSLDQLVNCRRLITSRQEGLVETKRAALEGDEGRLLRRTCSIWHARILRCFATDRRRERKRQSGNLSRGPDCASGE</sequence>
<protein>
    <submittedName>
        <fullName evidence="1">Uncharacterized protein</fullName>
    </submittedName>
</protein>
<dbReference type="Proteomes" id="UP000020077">
    <property type="component" value="Unassembled WGS sequence"/>
</dbReference>
<proteinExistence type="predicted"/>
<gene>
    <name evidence="1" type="ORF">AW09_000373</name>
</gene>
<dbReference type="EMBL" id="JDVG02000057">
    <property type="protein sequence ID" value="KFB74344.1"/>
    <property type="molecule type" value="Genomic_DNA"/>
</dbReference>
<reference evidence="1 2" key="1">
    <citation type="submission" date="2014-02" db="EMBL/GenBank/DDBJ databases">
        <title>Expanding our view of genomic diversity in Candidatus Accumulibacter clades.</title>
        <authorList>
            <person name="Skennerton C.T."/>
            <person name="Barr J.J."/>
            <person name="Slater F.R."/>
            <person name="Bond P.L."/>
            <person name="Tyson G.W."/>
        </authorList>
    </citation>
    <scope>NUCLEOTIDE SEQUENCE [LARGE SCALE GENOMIC DNA]</scope>
    <source>
        <strain evidence="2">BA-91</strain>
    </source>
</reference>
<accession>A0A080MB21</accession>
<dbReference type="AntiFam" id="ANF00217">
    <property type="entry name" value="Shadow ORF (opposite uvrB)"/>
</dbReference>
<evidence type="ECO:0000313" key="1">
    <source>
        <dbReference type="EMBL" id="KFB74344.1"/>
    </source>
</evidence>